<evidence type="ECO:0000313" key="1">
    <source>
        <dbReference type="EMBL" id="KEZ39726.1"/>
    </source>
</evidence>
<dbReference type="VEuPathDB" id="FungiDB:SAPIO_CDS9683"/>
<dbReference type="EMBL" id="JOWA01000143">
    <property type="protein sequence ID" value="KEZ39726.1"/>
    <property type="molecule type" value="Genomic_DNA"/>
</dbReference>
<dbReference type="RefSeq" id="XP_016639525.1">
    <property type="nucleotide sequence ID" value="XM_016791015.1"/>
</dbReference>
<keyword evidence="2" id="KW-1185">Reference proteome</keyword>
<dbReference type="PANTHER" id="PTHR39142:SF1">
    <property type="entry name" value="AEL197CP"/>
    <property type="match status" value="1"/>
</dbReference>
<accession>A0A084FXB4</accession>
<dbReference type="Pfam" id="PF12929">
    <property type="entry name" value="Mid1"/>
    <property type="match status" value="1"/>
</dbReference>
<name>A0A084FXB4_PSEDA</name>
<reference evidence="1 2" key="1">
    <citation type="journal article" date="2014" name="Genome Announc.">
        <title>Draft genome sequence of the pathogenic fungus Scedosporium apiospermum.</title>
        <authorList>
            <person name="Vandeputte P."/>
            <person name="Ghamrawi S."/>
            <person name="Rechenmann M."/>
            <person name="Iltis A."/>
            <person name="Giraud S."/>
            <person name="Fleury M."/>
            <person name="Thornton C."/>
            <person name="Delhaes L."/>
            <person name="Meyer W."/>
            <person name="Papon N."/>
            <person name="Bouchara J.P."/>
        </authorList>
    </citation>
    <scope>NUCLEOTIDE SEQUENCE [LARGE SCALE GENOMIC DNA]</scope>
    <source>
        <strain evidence="1 2">IHEM 14462</strain>
    </source>
</reference>
<dbReference type="GO" id="GO:0005262">
    <property type="term" value="F:calcium channel activity"/>
    <property type="evidence" value="ECO:0007669"/>
    <property type="project" value="InterPro"/>
</dbReference>
<dbReference type="OMA" id="YYGFLAM"/>
<organism evidence="1 2">
    <name type="scientific">Pseudallescheria apiosperma</name>
    <name type="common">Scedosporium apiospermum</name>
    <dbReference type="NCBI Taxonomy" id="563466"/>
    <lineage>
        <taxon>Eukaryota</taxon>
        <taxon>Fungi</taxon>
        <taxon>Dikarya</taxon>
        <taxon>Ascomycota</taxon>
        <taxon>Pezizomycotina</taxon>
        <taxon>Sordariomycetes</taxon>
        <taxon>Hypocreomycetidae</taxon>
        <taxon>Microascales</taxon>
        <taxon>Microascaceae</taxon>
        <taxon>Scedosporium</taxon>
    </lineage>
</organism>
<proteinExistence type="predicted"/>
<gene>
    <name evidence="1" type="ORF">SAPIO_CDS9683</name>
</gene>
<dbReference type="KEGG" id="sapo:SAPIO_CDS9683"/>
<dbReference type="PANTHER" id="PTHR39142">
    <property type="entry name" value="MID1P"/>
    <property type="match status" value="1"/>
</dbReference>
<dbReference type="AlphaFoldDB" id="A0A084FXB4"/>
<dbReference type="Proteomes" id="UP000028545">
    <property type="component" value="Unassembled WGS sequence"/>
</dbReference>
<dbReference type="OrthoDB" id="5405745at2759"/>
<evidence type="ECO:0000313" key="2">
    <source>
        <dbReference type="Proteomes" id="UP000028545"/>
    </source>
</evidence>
<comment type="caution">
    <text evidence="1">The sequence shown here is derived from an EMBL/GenBank/DDBJ whole genome shotgun (WGS) entry which is preliminary data.</text>
</comment>
<protein>
    <submittedName>
        <fullName evidence="1">Calcium influx-promoting protein ehs1</fullName>
    </submittedName>
</protein>
<dbReference type="HOGENOM" id="CLU_018731_0_0_1"/>
<dbReference type="InterPro" id="IPR024338">
    <property type="entry name" value="MID1/Yam8"/>
</dbReference>
<sequence length="621" mass="67959">MPRIPLQTRASASAGTSMMLSLIYLALLLPSFVLSLGIEDAPKTAALDGLIIDRDVAGRSAEVLYEPQFVSFERTLIARQAENIKVLGNNSPQRFSMDPASIAFFAFSVDGLTPRAAPFEPDLESASSVGQSPNPLIEDLFKRQTERTVFISANVCRHPERNTDDQPPALHLIVSSDPDDQFPNSTKATTQNVIFFEGSAMQSISISSGTVYFSIEAPPVPDDFKGEWNLEVAVSDDGWYHSYVEESGEGNGMLWAADVDGGSALLMTKNLTESRVEASVLMTTPGLPFTLFVDASQSRSLDGVRRSFCGLQNYAGIASTKNDKPTEQMLMSMTTRGLGNFPKQQFWFGGLNSSTKYTGILVKSKTSVLAKRQNTGANTGVIQVFPEFQFQTTEGDNCRVITDLEFCNEVEYAVPTNSNKFSNTSALAKAYDDFAKTMYANFEKAMQQVPCEAPVTARYSLARTCDDCKVAYKNWLCTVAIPRCEDLSSTNANALIRNAQQEFPNGTKLDESFVNNLRETEGPGVLFSRHSWIDEVIAPGPYKEILPCDDLCYQIVQSCPASMGFKCPVPEDDNFKFSYAQRSEGTCNFPISATFVSGGKTVVASGMVLIAALTASCFNYF</sequence>
<dbReference type="GO" id="GO:0098703">
    <property type="term" value="P:calcium ion import across plasma membrane"/>
    <property type="evidence" value="ECO:0007669"/>
    <property type="project" value="InterPro"/>
</dbReference>
<dbReference type="GeneID" id="27728755"/>